<dbReference type="AlphaFoldDB" id="U2FRH5"/>
<accession>U2FRH5</accession>
<dbReference type="STRING" id="1033802.SSPSH_002392"/>
<dbReference type="PROSITE" id="PS51257">
    <property type="entry name" value="PROKAR_LIPOPROTEIN"/>
    <property type="match status" value="1"/>
</dbReference>
<organism evidence="2 3">
    <name type="scientific">Salinisphaera shabanensis E1L3A</name>
    <dbReference type="NCBI Taxonomy" id="1033802"/>
    <lineage>
        <taxon>Bacteria</taxon>
        <taxon>Pseudomonadati</taxon>
        <taxon>Pseudomonadota</taxon>
        <taxon>Gammaproteobacteria</taxon>
        <taxon>Salinisphaerales</taxon>
        <taxon>Salinisphaeraceae</taxon>
        <taxon>Salinisphaera</taxon>
    </lineage>
</organism>
<dbReference type="EMBL" id="AFNV02000016">
    <property type="protein sequence ID" value="ERJ18684.1"/>
    <property type="molecule type" value="Genomic_DNA"/>
</dbReference>
<evidence type="ECO:0000256" key="1">
    <source>
        <dbReference type="SAM" id="MobiDB-lite"/>
    </source>
</evidence>
<reference evidence="2 3" key="1">
    <citation type="journal article" date="2011" name="J. Bacteriol.">
        <title>Genome sequence of Salinisphaera shabanensis, a gammaproteobacterium from the harsh, variable environment of the brine-seawater interface of the Shaban Deep in the Red Sea.</title>
        <authorList>
            <person name="Antunes A."/>
            <person name="Alam I."/>
            <person name="Bajic V.B."/>
            <person name="Stingl U."/>
        </authorList>
    </citation>
    <scope>NUCLEOTIDE SEQUENCE [LARGE SCALE GENOMIC DNA]</scope>
    <source>
        <strain evidence="2 3">E1L3A</strain>
    </source>
</reference>
<dbReference type="RefSeq" id="WP_021031710.1">
    <property type="nucleotide sequence ID" value="NZ_AFNV02000016.1"/>
</dbReference>
<feature type="region of interest" description="Disordered" evidence="1">
    <location>
        <begin position="78"/>
        <end position="98"/>
    </location>
</feature>
<name>U2FRH5_9GAMM</name>
<reference evidence="2 3" key="2">
    <citation type="journal article" date="2013" name="PLoS ONE">
        <title>INDIGO - INtegrated Data Warehouse of MIcrobial GenOmes with Examples from the Red Sea Extremophiles.</title>
        <authorList>
            <person name="Alam I."/>
            <person name="Antunes A."/>
            <person name="Kamau A.A."/>
            <person name="Ba Alawi W."/>
            <person name="Kalkatawi M."/>
            <person name="Stingl U."/>
            <person name="Bajic V.B."/>
        </authorList>
    </citation>
    <scope>NUCLEOTIDE SEQUENCE [LARGE SCALE GENOMIC DNA]</scope>
    <source>
        <strain evidence="2 3">E1L3A</strain>
    </source>
</reference>
<dbReference type="Proteomes" id="UP000006242">
    <property type="component" value="Unassembled WGS sequence"/>
</dbReference>
<keyword evidence="3" id="KW-1185">Reference proteome</keyword>
<evidence type="ECO:0000313" key="3">
    <source>
        <dbReference type="Proteomes" id="UP000006242"/>
    </source>
</evidence>
<proteinExistence type="predicted"/>
<protein>
    <submittedName>
        <fullName evidence="2">Membrane lipoprotein</fullName>
    </submittedName>
</protein>
<keyword evidence="2" id="KW-0449">Lipoprotein</keyword>
<gene>
    <name evidence="2" type="ORF">SSPSH_002392</name>
</gene>
<sequence length="98" mass="10298">MPLPVFKRVALITVGAVALSGCSTLFVSPSDSRCARDLAEVERAAAAARQALAEGVDAEQRQPMLDLLVDAADQARASCGYEKPDTPSSQRARQPKAG</sequence>
<comment type="caution">
    <text evidence="2">The sequence shown here is derived from an EMBL/GenBank/DDBJ whole genome shotgun (WGS) entry which is preliminary data.</text>
</comment>
<evidence type="ECO:0000313" key="2">
    <source>
        <dbReference type="EMBL" id="ERJ18684.1"/>
    </source>
</evidence>